<dbReference type="GO" id="GO:1901982">
    <property type="term" value="F:maltose binding"/>
    <property type="evidence" value="ECO:0007669"/>
    <property type="project" value="TreeGrafter"/>
</dbReference>
<gene>
    <name evidence="4" type="ORF">SAMN02983003_0799</name>
</gene>
<sequence length="444" mass="48424">MRTMTTPARLRRAWLAPLTIIGLLVPGMAGAQESLVTPEVIGRPDAPITITMSPRFGYSHQSNDERRRNALTEAFDSWIHRHPDVKIEVQVQQGDDAVIVAKRLQDAAADRAADVIMTEDRDFQKFYSLTQPFDPYLSEGDKADFIPGILDAMTDPETGEVKYLQITAYTYGLWYRKDLVPTPPASLEELATQAAALKDQNGFRYGLFVLGGPEIMRLTLMSHVASLGGQIMADDADSTPVFGEGENRDILIRVLSWYKEQVDAGVMPSDVVSFSATGDVVSRVTAGEMPFVLGGTFMGGGIRATPDGDKWAFAPMPQLDGAAPVMYQGGWSWAMFTKDAQKQALITDLLMDTYIGPWAMARWGEAGGYTPTRLSALDKYTAFVNNPLDKSLADGVSLAMPMANGKHYNVVATAIANAFQQVVLGAATPEQAVDEAWATVELEL</sequence>
<evidence type="ECO:0000256" key="3">
    <source>
        <dbReference type="ARBA" id="ARBA00022729"/>
    </source>
</evidence>
<dbReference type="PANTHER" id="PTHR30061">
    <property type="entry name" value="MALTOSE-BINDING PERIPLASMIC PROTEIN"/>
    <property type="match status" value="1"/>
</dbReference>
<name>A0A1K2HVS0_9HYPH</name>
<comment type="similarity">
    <text evidence="1">Belongs to the bacterial solute-binding protein 1 family.</text>
</comment>
<dbReference type="Proteomes" id="UP000183447">
    <property type="component" value="Unassembled WGS sequence"/>
</dbReference>
<dbReference type="PANTHER" id="PTHR30061:SF50">
    <property type="entry name" value="MALTOSE_MALTODEXTRIN-BINDING PERIPLASMIC PROTEIN"/>
    <property type="match status" value="1"/>
</dbReference>
<keyword evidence="3" id="KW-0732">Signal</keyword>
<dbReference type="OrthoDB" id="9795569at2"/>
<accession>A0A1K2HVS0</accession>
<evidence type="ECO:0000256" key="1">
    <source>
        <dbReference type="ARBA" id="ARBA00008520"/>
    </source>
</evidence>
<dbReference type="EMBL" id="FPKU01000001">
    <property type="protein sequence ID" value="SFZ81954.1"/>
    <property type="molecule type" value="Genomic_DNA"/>
</dbReference>
<evidence type="ECO:0000256" key="2">
    <source>
        <dbReference type="ARBA" id="ARBA00022448"/>
    </source>
</evidence>
<proteinExistence type="inferred from homology"/>
<keyword evidence="2" id="KW-0813">Transport</keyword>
<keyword evidence="4" id="KW-0762">Sugar transport</keyword>
<dbReference type="GO" id="GO:0042956">
    <property type="term" value="P:maltodextrin transmembrane transport"/>
    <property type="evidence" value="ECO:0007669"/>
    <property type="project" value="TreeGrafter"/>
</dbReference>
<dbReference type="STRING" id="665118.SAMN02983003_0799"/>
<evidence type="ECO:0000313" key="4">
    <source>
        <dbReference type="EMBL" id="SFZ81954.1"/>
    </source>
</evidence>
<dbReference type="RefSeq" id="WP_072339209.1">
    <property type="nucleotide sequence ID" value="NZ_FPKU01000001.1"/>
</dbReference>
<dbReference type="AlphaFoldDB" id="A0A1K2HVS0"/>
<keyword evidence="5" id="KW-1185">Reference proteome</keyword>
<protein>
    <submittedName>
        <fullName evidence="4">Multiple sugar transport system substrate-binding protein</fullName>
    </submittedName>
</protein>
<organism evidence="4 5">
    <name type="scientific">Devosia enhydra</name>
    <dbReference type="NCBI Taxonomy" id="665118"/>
    <lineage>
        <taxon>Bacteria</taxon>
        <taxon>Pseudomonadati</taxon>
        <taxon>Pseudomonadota</taxon>
        <taxon>Alphaproteobacteria</taxon>
        <taxon>Hyphomicrobiales</taxon>
        <taxon>Devosiaceae</taxon>
        <taxon>Devosia</taxon>
    </lineage>
</organism>
<dbReference type="GO" id="GO:0055052">
    <property type="term" value="C:ATP-binding cassette (ABC) transporter complex, substrate-binding subunit-containing"/>
    <property type="evidence" value="ECO:0007669"/>
    <property type="project" value="TreeGrafter"/>
</dbReference>
<dbReference type="Gene3D" id="3.40.190.10">
    <property type="entry name" value="Periplasmic binding protein-like II"/>
    <property type="match status" value="1"/>
</dbReference>
<reference evidence="4 5" key="1">
    <citation type="submission" date="2016-11" db="EMBL/GenBank/DDBJ databases">
        <authorList>
            <person name="Jaros S."/>
            <person name="Januszkiewicz K."/>
            <person name="Wedrychowicz H."/>
        </authorList>
    </citation>
    <scope>NUCLEOTIDE SEQUENCE [LARGE SCALE GENOMIC DNA]</scope>
    <source>
        <strain evidence="4 5">ATCC 23634</strain>
    </source>
</reference>
<dbReference type="SUPFAM" id="SSF53850">
    <property type="entry name" value="Periplasmic binding protein-like II"/>
    <property type="match status" value="1"/>
</dbReference>
<dbReference type="GO" id="GO:0015768">
    <property type="term" value="P:maltose transport"/>
    <property type="evidence" value="ECO:0007669"/>
    <property type="project" value="TreeGrafter"/>
</dbReference>
<evidence type="ECO:0000313" key="5">
    <source>
        <dbReference type="Proteomes" id="UP000183447"/>
    </source>
</evidence>